<dbReference type="GO" id="GO:0008897">
    <property type="term" value="F:holo-[acyl-carrier-protein] synthase activity"/>
    <property type="evidence" value="ECO:0007669"/>
    <property type="project" value="InterPro"/>
</dbReference>
<dbReference type="AlphaFoldDB" id="A0A9E8MU04"/>
<protein>
    <submittedName>
        <fullName evidence="3">4'-phosphopantetheinyl transferase superfamily protein</fullName>
    </submittedName>
</protein>
<dbReference type="SUPFAM" id="SSF56214">
    <property type="entry name" value="4'-phosphopantetheinyl transferase"/>
    <property type="match status" value="1"/>
</dbReference>
<gene>
    <name evidence="3" type="ORF">N7U66_12030</name>
</gene>
<dbReference type="GO" id="GO:0000287">
    <property type="term" value="F:magnesium ion binding"/>
    <property type="evidence" value="ECO:0007669"/>
    <property type="project" value="InterPro"/>
</dbReference>
<accession>A0A9E8MU04</accession>
<name>A0A9E8MU04_9FLAO</name>
<dbReference type="KEGG" id="lnu:N7U66_12030"/>
<organism evidence="3 4">
    <name type="scientific">Lacinutrix neustonica</name>
    <dbReference type="NCBI Taxonomy" id="2980107"/>
    <lineage>
        <taxon>Bacteria</taxon>
        <taxon>Pseudomonadati</taxon>
        <taxon>Bacteroidota</taxon>
        <taxon>Flavobacteriia</taxon>
        <taxon>Flavobacteriales</taxon>
        <taxon>Flavobacteriaceae</taxon>
        <taxon>Lacinutrix</taxon>
    </lineage>
</organism>
<reference evidence="3" key="1">
    <citation type="submission" date="2022-11" db="EMBL/GenBank/DDBJ databases">
        <title>Lacinutrix neustonica HL-RS19T sp. nov., isolated from the surface microlayer sample of brackish Lake Shihwa.</title>
        <authorList>
            <person name="Choi J.Y."/>
            <person name="Hwang C.Y."/>
        </authorList>
    </citation>
    <scope>NUCLEOTIDE SEQUENCE</scope>
    <source>
        <strain evidence="3">HL-RS19</strain>
    </source>
</reference>
<dbReference type="InterPro" id="IPR008278">
    <property type="entry name" value="4-PPantetheinyl_Trfase_dom"/>
</dbReference>
<feature type="domain" description="4'-phosphopantetheinyl transferase" evidence="2">
    <location>
        <begin position="2"/>
        <end position="107"/>
    </location>
</feature>
<evidence type="ECO:0000313" key="4">
    <source>
        <dbReference type="Proteomes" id="UP001164705"/>
    </source>
</evidence>
<dbReference type="Proteomes" id="UP001164705">
    <property type="component" value="Chromosome"/>
</dbReference>
<evidence type="ECO:0000313" key="3">
    <source>
        <dbReference type="EMBL" id="WAC00939.1"/>
    </source>
</evidence>
<dbReference type="InterPro" id="IPR037143">
    <property type="entry name" value="4-PPantetheinyl_Trfase_dom_sf"/>
</dbReference>
<keyword evidence="1 3" id="KW-0808">Transferase</keyword>
<dbReference type="EMBL" id="CP113088">
    <property type="protein sequence ID" value="WAC00939.1"/>
    <property type="molecule type" value="Genomic_DNA"/>
</dbReference>
<dbReference type="Gene3D" id="3.90.470.20">
    <property type="entry name" value="4'-phosphopantetheinyl transferase domain"/>
    <property type="match status" value="1"/>
</dbReference>
<dbReference type="RefSeq" id="WP_267675487.1">
    <property type="nucleotide sequence ID" value="NZ_CP113088.1"/>
</dbReference>
<proteinExistence type="predicted"/>
<keyword evidence="4" id="KW-1185">Reference proteome</keyword>
<evidence type="ECO:0000256" key="1">
    <source>
        <dbReference type="ARBA" id="ARBA00022679"/>
    </source>
</evidence>
<dbReference type="Pfam" id="PF01648">
    <property type="entry name" value="ACPS"/>
    <property type="match status" value="1"/>
</dbReference>
<evidence type="ECO:0000259" key="2">
    <source>
        <dbReference type="Pfam" id="PF01648"/>
    </source>
</evidence>
<sequence length="190" mass="21884">MIGNDIVDLEQAATDSNWKRPRFLDKVFTQQEQDYIFSAEDPHQRVWLLWSMKEAAYKVQVQQFGTRFFNPKRLECKLLSIKKGLVSIGDDTYFTRSEITKDYIYTIAKQDKAQKVNTSMFKTEYPAYKTQSDTLKHNFLKAISKKEGVAFETLDIKKTAAGVPQVFSNALKLSTSFSLTHCGRFSGFAY</sequence>